<evidence type="ECO:0000259" key="1">
    <source>
        <dbReference type="Pfam" id="PF13088"/>
    </source>
</evidence>
<protein>
    <submittedName>
        <fullName evidence="2">Exo-alpha-sialidase</fullName>
    </submittedName>
</protein>
<dbReference type="EMBL" id="SIRE01000041">
    <property type="protein sequence ID" value="TBL69105.1"/>
    <property type="molecule type" value="Genomic_DNA"/>
</dbReference>
<comment type="caution">
    <text evidence="2">The sequence shown here is derived from an EMBL/GenBank/DDBJ whole genome shotgun (WGS) entry which is preliminary data.</text>
</comment>
<accession>A0A4Q9DE88</accession>
<dbReference type="Pfam" id="PF13088">
    <property type="entry name" value="BNR_2"/>
    <property type="match status" value="1"/>
</dbReference>
<dbReference type="InterPro" id="IPR011040">
    <property type="entry name" value="Sialidase"/>
</dbReference>
<dbReference type="PANTHER" id="PTHR43752:SF2">
    <property type="entry name" value="BNR_ASP-BOX REPEAT FAMILY PROTEIN"/>
    <property type="match status" value="1"/>
</dbReference>
<dbReference type="Proteomes" id="UP000293142">
    <property type="component" value="Unassembled WGS sequence"/>
</dbReference>
<proteinExistence type="predicted"/>
<reference evidence="2 3" key="1">
    <citation type="submission" date="2019-02" db="EMBL/GenBank/DDBJ databases">
        <title>Paenibacillus sp. nov., isolated from surface-sterilized tissue of Thalictrum simplex L.</title>
        <authorList>
            <person name="Tuo L."/>
        </authorList>
    </citation>
    <scope>NUCLEOTIDE SEQUENCE [LARGE SCALE GENOMIC DNA]</scope>
    <source>
        <strain evidence="2 3">N2SHLJ1</strain>
    </source>
</reference>
<organism evidence="2 3">
    <name type="scientific">Paenibacillus thalictri</name>
    <dbReference type="NCBI Taxonomy" id="2527873"/>
    <lineage>
        <taxon>Bacteria</taxon>
        <taxon>Bacillati</taxon>
        <taxon>Bacillota</taxon>
        <taxon>Bacilli</taxon>
        <taxon>Bacillales</taxon>
        <taxon>Paenibacillaceae</taxon>
        <taxon>Paenibacillus</taxon>
    </lineage>
</organism>
<gene>
    <name evidence="2" type="ORF">EYB31_37075</name>
</gene>
<dbReference type="AlphaFoldDB" id="A0A4Q9DE88"/>
<dbReference type="InterPro" id="IPR036278">
    <property type="entry name" value="Sialidase_sf"/>
</dbReference>
<name>A0A4Q9DE88_9BACL</name>
<dbReference type="Gene3D" id="2.120.10.10">
    <property type="match status" value="1"/>
</dbReference>
<dbReference type="OrthoDB" id="41724at2"/>
<feature type="domain" description="Sialidase" evidence="1">
    <location>
        <begin position="54"/>
        <end position="343"/>
    </location>
</feature>
<sequence length="391" mass="44864">MSNATPEQTPFPITRELLDRTLEVPQLNTSPLPEYSYERLDYGMTIGIERTPGGRLWACWVGGGDNDKAFFVLACSNDDGETWSDPKLVIDPHDSSLPYERRTIVGTLWTDPQGRLWLFFDQALAHYDGRAGDWYTRCDNPDDVNPVWTTPQRIWHGMTLNKPVILSTGEWLLPISLWSRDKIKSPFTDCYPELDELRMANVFSSTDQGQTWSRKSGVVFPKSDFDEHMIVERKNGTLWMMARTWDSIWESFSNDYGLTWSAPRPSSIQHINSRFHIRRLLSGRLLLVKHGDQVGIRTEQRSHLTAFISNDDGDTWSDGLLLDERFQVSYPDSTQAPDGTIYVSYDRNRSIDGEILLARITEEDLWAGKCISPQSALRKLISRPLGRKNDR</sequence>
<dbReference type="PANTHER" id="PTHR43752">
    <property type="entry name" value="BNR/ASP-BOX REPEAT FAMILY PROTEIN"/>
    <property type="match status" value="1"/>
</dbReference>
<evidence type="ECO:0000313" key="2">
    <source>
        <dbReference type="EMBL" id="TBL69105.1"/>
    </source>
</evidence>
<keyword evidence="3" id="KW-1185">Reference proteome</keyword>
<evidence type="ECO:0000313" key="3">
    <source>
        <dbReference type="Proteomes" id="UP000293142"/>
    </source>
</evidence>
<dbReference type="CDD" id="cd15482">
    <property type="entry name" value="Sialidase_non-viral"/>
    <property type="match status" value="1"/>
</dbReference>
<dbReference type="RefSeq" id="WP_131018612.1">
    <property type="nucleotide sequence ID" value="NZ_SIRE01000041.1"/>
</dbReference>
<dbReference type="SUPFAM" id="SSF50939">
    <property type="entry name" value="Sialidases"/>
    <property type="match status" value="1"/>
</dbReference>